<evidence type="ECO:0000313" key="2">
    <source>
        <dbReference type="EMBL" id="VDI03318.1"/>
    </source>
</evidence>
<keyword evidence="3" id="KW-1185">Reference proteome</keyword>
<accession>A0A8B6CCS8</accession>
<comment type="caution">
    <text evidence="2">The sequence shown here is derived from an EMBL/GenBank/DDBJ whole genome shotgun (WGS) entry which is preliminary data.</text>
</comment>
<feature type="chain" id="PRO_5033030865" evidence="1">
    <location>
        <begin position="18"/>
        <end position="99"/>
    </location>
</feature>
<name>A0A8B6CCS8_MYTGA</name>
<reference evidence="2" key="1">
    <citation type="submission" date="2018-11" db="EMBL/GenBank/DDBJ databases">
        <authorList>
            <person name="Alioto T."/>
            <person name="Alioto T."/>
        </authorList>
    </citation>
    <scope>NUCLEOTIDE SEQUENCE</scope>
</reference>
<organism evidence="2 3">
    <name type="scientific">Mytilus galloprovincialis</name>
    <name type="common">Mediterranean mussel</name>
    <dbReference type="NCBI Taxonomy" id="29158"/>
    <lineage>
        <taxon>Eukaryota</taxon>
        <taxon>Metazoa</taxon>
        <taxon>Spiralia</taxon>
        <taxon>Lophotrochozoa</taxon>
        <taxon>Mollusca</taxon>
        <taxon>Bivalvia</taxon>
        <taxon>Autobranchia</taxon>
        <taxon>Pteriomorphia</taxon>
        <taxon>Mytilida</taxon>
        <taxon>Mytiloidea</taxon>
        <taxon>Mytilidae</taxon>
        <taxon>Mytilinae</taxon>
        <taxon>Mytilus</taxon>
    </lineage>
</organism>
<evidence type="ECO:0000313" key="3">
    <source>
        <dbReference type="Proteomes" id="UP000596742"/>
    </source>
</evidence>
<protein>
    <submittedName>
        <fullName evidence="2">Uncharacterized protein</fullName>
    </submittedName>
</protein>
<dbReference type="EMBL" id="UYJE01001579">
    <property type="protein sequence ID" value="VDI03318.1"/>
    <property type="molecule type" value="Genomic_DNA"/>
</dbReference>
<proteinExistence type="predicted"/>
<feature type="signal peptide" evidence="1">
    <location>
        <begin position="1"/>
        <end position="17"/>
    </location>
</feature>
<dbReference type="AlphaFoldDB" id="A0A8B6CCS8"/>
<gene>
    <name evidence="2" type="ORF">MGAL_10B062285</name>
</gene>
<keyword evidence="1" id="KW-0732">Signal</keyword>
<evidence type="ECO:0000256" key="1">
    <source>
        <dbReference type="SAM" id="SignalP"/>
    </source>
</evidence>
<sequence length="99" mass="10625">MWPIWILIVCVVGSVNCNVCQKGRPKGHCGLGPGGASCQWGYYCRDSVCCPIPCKYGDPHPSRTCGMVVGSNNCPYGYNCIGGPADEYFACCPNRKRAG</sequence>
<dbReference type="Proteomes" id="UP000596742">
    <property type="component" value="Unassembled WGS sequence"/>
</dbReference>